<reference evidence="2 3" key="1">
    <citation type="submission" date="2020-08" db="EMBL/GenBank/DDBJ databases">
        <title>Functional genomics of gut bacteria from endangered species of beetles.</title>
        <authorList>
            <person name="Carlos-Shanley C."/>
        </authorList>
    </citation>
    <scope>NUCLEOTIDE SEQUENCE [LARGE SCALE GENOMIC DNA]</scope>
    <source>
        <strain evidence="2 3">S00198</strain>
    </source>
</reference>
<dbReference type="EMBL" id="JACHLK010000008">
    <property type="protein sequence ID" value="MBB6561497.1"/>
    <property type="molecule type" value="Genomic_DNA"/>
</dbReference>
<dbReference type="NCBIfam" id="TIGR01444">
    <property type="entry name" value="fkbM_fam"/>
    <property type="match status" value="1"/>
</dbReference>
<dbReference type="SUPFAM" id="SSF53335">
    <property type="entry name" value="S-adenosyl-L-methionine-dependent methyltransferases"/>
    <property type="match status" value="1"/>
</dbReference>
<dbReference type="Proteomes" id="UP000575083">
    <property type="component" value="Unassembled WGS sequence"/>
</dbReference>
<dbReference type="InterPro" id="IPR029063">
    <property type="entry name" value="SAM-dependent_MTases_sf"/>
</dbReference>
<gene>
    <name evidence="2" type="ORF">HNP48_004190</name>
</gene>
<organism evidence="2 3">
    <name type="scientific">Acidovorax soli</name>
    <dbReference type="NCBI Taxonomy" id="592050"/>
    <lineage>
        <taxon>Bacteria</taxon>
        <taxon>Pseudomonadati</taxon>
        <taxon>Pseudomonadota</taxon>
        <taxon>Betaproteobacteria</taxon>
        <taxon>Burkholderiales</taxon>
        <taxon>Comamonadaceae</taxon>
        <taxon>Acidovorax</taxon>
    </lineage>
</organism>
<evidence type="ECO:0000313" key="2">
    <source>
        <dbReference type="EMBL" id="MBB6561497.1"/>
    </source>
</evidence>
<keyword evidence="2" id="KW-0808">Transferase</keyword>
<accession>A0A7X0UAQ3</accession>
<proteinExistence type="predicted"/>
<dbReference type="Pfam" id="PF05050">
    <property type="entry name" value="Methyltransf_21"/>
    <property type="match status" value="1"/>
</dbReference>
<dbReference type="RefSeq" id="WP_260420306.1">
    <property type="nucleotide sequence ID" value="NZ_JACHLK010000008.1"/>
</dbReference>
<dbReference type="InterPro" id="IPR006342">
    <property type="entry name" value="FkbM_mtfrase"/>
</dbReference>
<dbReference type="AlphaFoldDB" id="A0A7X0UAQ3"/>
<keyword evidence="3" id="KW-1185">Reference proteome</keyword>
<dbReference type="InterPro" id="IPR052514">
    <property type="entry name" value="SAM-dependent_MTase"/>
</dbReference>
<feature type="domain" description="Methyltransferase FkbM" evidence="1">
    <location>
        <begin position="123"/>
        <end position="257"/>
    </location>
</feature>
<protein>
    <submittedName>
        <fullName evidence="2">FkbM family methyltransferase</fullName>
    </submittedName>
</protein>
<evidence type="ECO:0000313" key="3">
    <source>
        <dbReference type="Proteomes" id="UP000575083"/>
    </source>
</evidence>
<dbReference type="Gene3D" id="3.40.50.150">
    <property type="entry name" value="Vaccinia Virus protein VP39"/>
    <property type="match status" value="1"/>
</dbReference>
<dbReference type="PANTHER" id="PTHR34203">
    <property type="entry name" value="METHYLTRANSFERASE, FKBM FAMILY PROTEIN"/>
    <property type="match status" value="1"/>
</dbReference>
<name>A0A7X0UAQ3_9BURK</name>
<evidence type="ECO:0000259" key="1">
    <source>
        <dbReference type="Pfam" id="PF05050"/>
    </source>
</evidence>
<keyword evidence="2" id="KW-0489">Methyltransferase</keyword>
<dbReference type="GO" id="GO:0008168">
    <property type="term" value="F:methyltransferase activity"/>
    <property type="evidence" value="ECO:0007669"/>
    <property type="project" value="UniProtKB-KW"/>
</dbReference>
<comment type="caution">
    <text evidence="2">The sequence shown here is derived from an EMBL/GenBank/DDBJ whole genome shotgun (WGS) entry which is preliminary data.</text>
</comment>
<sequence>MSNDPRDLDGKRLQRAMHLLGRDPALRARLVDLLRQAESSIAYDGAVRDDVVGPIVDALHDDKDVYHQQLADGTRVQYLYRTKIARDLLLSASERPTHVWEPQTTKLLLELAPRLQGDVIVGGAYFGDQAVLVAKAIAPAGLKVHCFEPNPDQAGMLQTNLALNQLGNVVVNHEGLWSRSGEHMRLDGFDSFANAVAASAGEGFETVAMDDYAQRLGLRVGLIQLDIEGAELSALQGAVGILDKDRPWVVFELHRTYVDWSQGLRATPLCQLFLSRGYEVFAVRDINSHREMPGKPVELVPLDTVYLEGPPHGFNMLAVPAKGLVDTPAFSVVDGVSPKLLPHKDVRLHHPVGGF</sequence>
<dbReference type="GO" id="GO:0032259">
    <property type="term" value="P:methylation"/>
    <property type="evidence" value="ECO:0007669"/>
    <property type="project" value="UniProtKB-KW"/>
</dbReference>
<dbReference type="PANTHER" id="PTHR34203:SF15">
    <property type="entry name" value="SLL1173 PROTEIN"/>
    <property type="match status" value="1"/>
</dbReference>